<proteinExistence type="predicted"/>
<gene>
    <name evidence="1" type="ORF">NM208_g3547</name>
</gene>
<dbReference type="EMBL" id="JANRMS010000241">
    <property type="protein sequence ID" value="KAJ3543498.1"/>
    <property type="molecule type" value="Genomic_DNA"/>
</dbReference>
<keyword evidence="2" id="KW-1185">Reference proteome</keyword>
<sequence length="309" mass="33582">MNAETAKDIAAGAMGGVAQVLIGQPFGTVTNPWRHENVETLTAAGDIVKVRLQTNGGNALNVARNIWHVEGPLAFYKGTIPPLLGVGACVSIQFGAFHYFRQLLEDFNRNCRGDRHGSLSLTQFYLAGGAAGLTNSVISGPVEHMRIRLQTQPHGAGRLYSGPADCFKKIWKHSGVSGIYRGQVVTLFREFHGYGIWFAAYEGLVQTLMQIDKKTRAEIPSWKFAVCGGLAGEILWLLSHPLDVIKSKMQSDGFGSEQRYKSMREAFRITWRTGGIGGLFEGIGPALLRAMPVSAGTFAAVEMVRKALG</sequence>
<organism evidence="1 2">
    <name type="scientific">Fusarium decemcellulare</name>
    <dbReference type="NCBI Taxonomy" id="57161"/>
    <lineage>
        <taxon>Eukaryota</taxon>
        <taxon>Fungi</taxon>
        <taxon>Dikarya</taxon>
        <taxon>Ascomycota</taxon>
        <taxon>Pezizomycotina</taxon>
        <taxon>Sordariomycetes</taxon>
        <taxon>Hypocreomycetidae</taxon>
        <taxon>Hypocreales</taxon>
        <taxon>Nectriaceae</taxon>
        <taxon>Fusarium</taxon>
        <taxon>Fusarium decemcellulare species complex</taxon>
    </lineage>
</organism>
<reference evidence="1" key="1">
    <citation type="submission" date="2022-08" db="EMBL/GenBank/DDBJ databases">
        <title>Genome Sequence of Fusarium decemcellulare.</title>
        <authorList>
            <person name="Buettner E."/>
        </authorList>
    </citation>
    <scope>NUCLEOTIDE SEQUENCE</scope>
    <source>
        <strain evidence="1">Babe19</strain>
    </source>
</reference>
<dbReference type="Proteomes" id="UP001148629">
    <property type="component" value="Unassembled WGS sequence"/>
</dbReference>
<evidence type="ECO:0000313" key="2">
    <source>
        <dbReference type="Proteomes" id="UP001148629"/>
    </source>
</evidence>
<evidence type="ECO:0000313" key="1">
    <source>
        <dbReference type="EMBL" id="KAJ3543498.1"/>
    </source>
</evidence>
<accession>A0ACC1SNN9</accession>
<comment type="caution">
    <text evidence="1">The sequence shown here is derived from an EMBL/GenBank/DDBJ whole genome shotgun (WGS) entry which is preliminary data.</text>
</comment>
<name>A0ACC1SNN9_9HYPO</name>
<protein>
    <submittedName>
        <fullName evidence="1">Uncharacterized protein</fullName>
    </submittedName>
</protein>